<keyword evidence="2 5" id="KW-0812">Transmembrane</keyword>
<feature type="transmembrane region" description="Helical" evidence="5">
    <location>
        <begin position="59"/>
        <end position="88"/>
    </location>
</feature>
<evidence type="ECO:0008006" key="8">
    <source>
        <dbReference type="Google" id="ProtNLM"/>
    </source>
</evidence>
<comment type="caution">
    <text evidence="6">The sequence shown here is derived from an EMBL/GenBank/DDBJ whole genome shotgun (WGS) entry which is preliminary data.</text>
</comment>
<evidence type="ECO:0000256" key="4">
    <source>
        <dbReference type="ARBA" id="ARBA00023136"/>
    </source>
</evidence>
<accession>A0A5C5ZIY0</accession>
<dbReference type="InterPro" id="IPR035952">
    <property type="entry name" value="Rhomboid-like_sf"/>
</dbReference>
<name>A0A5C5ZIY0_9BACT</name>
<evidence type="ECO:0000313" key="6">
    <source>
        <dbReference type="EMBL" id="TWT87324.1"/>
    </source>
</evidence>
<sequence>MKLLDRLERRFGRYAVPNLTLLLIVGQVVVYFAQLMLPRGGDVFLKFALFPELVLEGQVWRLVTFLFIPPAAGAFPIFVIFFWLIYYMMGTALETTWGDFRYGVFLAIGYLASIAAAFLVEAFTPGGGAVVGDYLYGSVFLAFARLYPDFEIMLFFVLPVKVKWFARLTWLLYAYQLLFSQTWVERLLIVAAVLNFLLFFGGEIWRDAKQGHKRMRRQSKQLKTKGPTKLAHECRVCGLTSDMAPKTSFRYCSQCEGQQCYCPDHIRDHEHVTSEQ</sequence>
<proteinExistence type="predicted"/>
<feature type="transmembrane region" description="Helical" evidence="5">
    <location>
        <begin position="187"/>
        <end position="205"/>
    </location>
</feature>
<evidence type="ECO:0000256" key="1">
    <source>
        <dbReference type="ARBA" id="ARBA00004141"/>
    </source>
</evidence>
<comment type="subcellular location">
    <subcellularLocation>
        <location evidence="1">Membrane</location>
        <topology evidence="1">Multi-pass membrane protein</topology>
    </subcellularLocation>
</comment>
<protein>
    <recommendedName>
        <fullName evidence="8">Rhomboid family protein</fullName>
    </recommendedName>
</protein>
<gene>
    <name evidence="6" type="ORF">Mal64_28620</name>
</gene>
<dbReference type="RefSeq" id="WP_146401368.1">
    <property type="nucleotide sequence ID" value="NZ_SJPQ01000003.1"/>
</dbReference>
<evidence type="ECO:0000256" key="2">
    <source>
        <dbReference type="ARBA" id="ARBA00022692"/>
    </source>
</evidence>
<feature type="transmembrane region" description="Helical" evidence="5">
    <location>
        <begin position="126"/>
        <end position="147"/>
    </location>
</feature>
<dbReference type="Gene3D" id="1.20.1540.10">
    <property type="entry name" value="Rhomboid-like"/>
    <property type="match status" value="1"/>
</dbReference>
<dbReference type="SUPFAM" id="SSF144091">
    <property type="entry name" value="Rhomboid-like"/>
    <property type="match status" value="1"/>
</dbReference>
<reference evidence="6 7" key="1">
    <citation type="submission" date="2019-02" db="EMBL/GenBank/DDBJ databases">
        <title>Deep-cultivation of Planctomycetes and their phenomic and genomic characterization uncovers novel biology.</title>
        <authorList>
            <person name="Wiegand S."/>
            <person name="Jogler M."/>
            <person name="Boedeker C."/>
            <person name="Pinto D."/>
            <person name="Vollmers J."/>
            <person name="Rivas-Marin E."/>
            <person name="Kohn T."/>
            <person name="Peeters S.H."/>
            <person name="Heuer A."/>
            <person name="Rast P."/>
            <person name="Oberbeckmann S."/>
            <person name="Bunk B."/>
            <person name="Jeske O."/>
            <person name="Meyerdierks A."/>
            <person name="Storesund J.E."/>
            <person name="Kallscheuer N."/>
            <person name="Luecker S."/>
            <person name="Lage O.M."/>
            <person name="Pohl T."/>
            <person name="Merkel B.J."/>
            <person name="Hornburger P."/>
            <person name="Mueller R.-W."/>
            <person name="Bruemmer F."/>
            <person name="Labrenz M."/>
            <person name="Spormann A.M."/>
            <person name="Op Den Camp H."/>
            <person name="Overmann J."/>
            <person name="Amann R."/>
            <person name="Jetten M.S.M."/>
            <person name="Mascher T."/>
            <person name="Medema M.H."/>
            <person name="Devos D.P."/>
            <person name="Kaster A.-K."/>
            <person name="Ovreas L."/>
            <person name="Rohde M."/>
            <person name="Galperin M.Y."/>
            <person name="Jogler C."/>
        </authorList>
    </citation>
    <scope>NUCLEOTIDE SEQUENCE [LARGE SCALE GENOMIC DNA]</scope>
    <source>
        <strain evidence="6 7">Mal64</strain>
    </source>
</reference>
<keyword evidence="4 5" id="KW-0472">Membrane</keyword>
<dbReference type="EMBL" id="SJPQ01000003">
    <property type="protein sequence ID" value="TWT87324.1"/>
    <property type="molecule type" value="Genomic_DNA"/>
</dbReference>
<dbReference type="OrthoDB" id="9778756at2"/>
<keyword evidence="7" id="KW-1185">Reference proteome</keyword>
<feature type="transmembrane region" description="Helical" evidence="5">
    <location>
        <begin position="100"/>
        <end position="120"/>
    </location>
</feature>
<dbReference type="Proteomes" id="UP000315440">
    <property type="component" value="Unassembled WGS sequence"/>
</dbReference>
<evidence type="ECO:0000256" key="5">
    <source>
        <dbReference type="SAM" id="Phobius"/>
    </source>
</evidence>
<organism evidence="6 7">
    <name type="scientific">Pseudobythopirellula maris</name>
    <dbReference type="NCBI Taxonomy" id="2527991"/>
    <lineage>
        <taxon>Bacteria</taxon>
        <taxon>Pseudomonadati</taxon>
        <taxon>Planctomycetota</taxon>
        <taxon>Planctomycetia</taxon>
        <taxon>Pirellulales</taxon>
        <taxon>Lacipirellulaceae</taxon>
        <taxon>Pseudobythopirellula</taxon>
    </lineage>
</organism>
<evidence type="ECO:0000313" key="7">
    <source>
        <dbReference type="Proteomes" id="UP000315440"/>
    </source>
</evidence>
<dbReference type="GO" id="GO:0016020">
    <property type="term" value="C:membrane"/>
    <property type="evidence" value="ECO:0007669"/>
    <property type="project" value="UniProtKB-SubCell"/>
</dbReference>
<keyword evidence="3 5" id="KW-1133">Transmembrane helix</keyword>
<feature type="transmembrane region" description="Helical" evidence="5">
    <location>
        <begin position="154"/>
        <end position="175"/>
    </location>
</feature>
<evidence type="ECO:0000256" key="3">
    <source>
        <dbReference type="ARBA" id="ARBA00022989"/>
    </source>
</evidence>
<feature type="transmembrane region" description="Helical" evidence="5">
    <location>
        <begin position="21"/>
        <end position="39"/>
    </location>
</feature>
<dbReference type="AlphaFoldDB" id="A0A5C5ZIY0"/>